<feature type="transmembrane region" description="Helical" evidence="7">
    <location>
        <begin position="164"/>
        <end position="196"/>
    </location>
</feature>
<keyword evidence="3" id="KW-1003">Cell membrane</keyword>
<dbReference type="InterPro" id="IPR003370">
    <property type="entry name" value="Chromate_transpt"/>
</dbReference>
<evidence type="ECO:0000256" key="4">
    <source>
        <dbReference type="ARBA" id="ARBA00022692"/>
    </source>
</evidence>
<dbReference type="Pfam" id="PF02417">
    <property type="entry name" value="Chromate_transp"/>
    <property type="match status" value="2"/>
</dbReference>
<dbReference type="PANTHER" id="PTHR43663">
    <property type="entry name" value="CHROMATE TRANSPORT PROTEIN-RELATED"/>
    <property type="match status" value="1"/>
</dbReference>
<accession>A0ABT4A4X2</accession>
<keyword evidence="9" id="KW-1185">Reference proteome</keyword>
<dbReference type="PANTHER" id="PTHR43663:SF1">
    <property type="entry name" value="CHROMATE TRANSPORTER"/>
    <property type="match status" value="1"/>
</dbReference>
<feature type="transmembrane region" description="Helical" evidence="7">
    <location>
        <begin position="202"/>
        <end position="221"/>
    </location>
</feature>
<feature type="transmembrane region" description="Helical" evidence="7">
    <location>
        <begin position="399"/>
        <end position="416"/>
    </location>
</feature>
<gene>
    <name evidence="8" type="primary">chrA</name>
    <name evidence="8" type="ORF">OV287_19470</name>
</gene>
<evidence type="ECO:0000313" key="8">
    <source>
        <dbReference type="EMBL" id="MCY1076661.1"/>
    </source>
</evidence>
<dbReference type="EMBL" id="JAPNKA010000001">
    <property type="protein sequence ID" value="MCY1076661.1"/>
    <property type="molecule type" value="Genomic_DNA"/>
</dbReference>
<evidence type="ECO:0000256" key="2">
    <source>
        <dbReference type="ARBA" id="ARBA00005262"/>
    </source>
</evidence>
<protein>
    <submittedName>
        <fullName evidence="8">Chromate efflux transporter</fullName>
    </submittedName>
</protein>
<keyword evidence="6 7" id="KW-0472">Membrane</keyword>
<keyword evidence="4 7" id="KW-0812">Transmembrane</keyword>
<name>A0ABT4A4X2_9BACT</name>
<evidence type="ECO:0000256" key="6">
    <source>
        <dbReference type="ARBA" id="ARBA00023136"/>
    </source>
</evidence>
<evidence type="ECO:0000313" key="9">
    <source>
        <dbReference type="Proteomes" id="UP001207654"/>
    </source>
</evidence>
<comment type="subcellular location">
    <subcellularLocation>
        <location evidence="1">Cell membrane</location>
        <topology evidence="1">Multi-pass membrane protein</topology>
    </subcellularLocation>
</comment>
<evidence type="ECO:0000256" key="7">
    <source>
        <dbReference type="SAM" id="Phobius"/>
    </source>
</evidence>
<feature type="transmembrane region" description="Helical" evidence="7">
    <location>
        <begin position="290"/>
        <end position="311"/>
    </location>
</feature>
<organism evidence="8 9">
    <name type="scientific">Archangium lansingense</name>
    <dbReference type="NCBI Taxonomy" id="2995310"/>
    <lineage>
        <taxon>Bacteria</taxon>
        <taxon>Pseudomonadati</taxon>
        <taxon>Myxococcota</taxon>
        <taxon>Myxococcia</taxon>
        <taxon>Myxococcales</taxon>
        <taxon>Cystobacterineae</taxon>
        <taxon>Archangiaceae</taxon>
        <taxon>Archangium</taxon>
    </lineage>
</organism>
<dbReference type="PIRSF" id="PIRSF004810">
    <property type="entry name" value="ChrA"/>
    <property type="match status" value="1"/>
</dbReference>
<evidence type="ECO:0000256" key="3">
    <source>
        <dbReference type="ARBA" id="ARBA00022475"/>
    </source>
</evidence>
<dbReference type="Proteomes" id="UP001207654">
    <property type="component" value="Unassembled WGS sequence"/>
</dbReference>
<proteinExistence type="inferred from homology"/>
<feature type="transmembrane region" description="Helical" evidence="7">
    <location>
        <begin position="375"/>
        <end position="392"/>
    </location>
</feature>
<feature type="transmembrane region" description="Helical" evidence="7">
    <location>
        <begin position="351"/>
        <end position="369"/>
    </location>
</feature>
<feature type="transmembrane region" description="Helical" evidence="7">
    <location>
        <begin position="317"/>
        <end position="339"/>
    </location>
</feature>
<keyword evidence="5 7" id="KW-1133">Transmembrane helix</keyword>
<dbReference type="InterPro" id="IPR014047">
    <property type="entry name" value="Chr_Tranpt_l_chain"/>
</dbReference>
<comment type="similarity">
    <text evidence="2">Belongs to the chromate ion transporter (CHR) (TC 2.A.51) family.</text>
</comment>
<dbReference type="NCBIfam" id="TIGR00937">
    <property type="entry name" value="2A51"/>
    <property type="match status" value="1"/>
</dbReference>
<sequence length="417" mass="43662">METGDGSVPGAAERVVGGAAVAVPGEPLGRLFLRFLHFGLLAWGGPVAQIAMIRHDLVEKEKWVTREHFNRVLAVYQVLPGPEAHELCVYFGMRSRGRVGGLLAGLGFMLPGFVLMLGLTWLYLRYGLESAWVGTVFGAVQAAVAALIVRAVARIGQHALTDRWLWGVAVLAALAQGAGVHFAFSLVAAGLIVMLARRGLRLPALVLAGACGVAVAVFLVLHGFAPMGAGGADVGQGVVRGQPSQLELLWSGLRSGMLTFGGAYTVIPFLQRDAVVAGAWMTNAQFLDGLALSGLIPAPLIIFSTFVGYLGGGLLGAVVMTVGIFSPAFAFTLLGHDFFERVLHHPRFRSFLDGVTAGVVGLIAATTLGLLRAGLTSLATVALFAVALGVLFRWHSKFLVPLVIVGAAVAGLLLQMA</sequence>
<evidence type="ECO:0000256" key="5">
    <source>
        <dbReference type="ARBA" id="ARBA00022989"/>
    </source>
</evidence>
<feature type="transmembrane region" description="Helical" evidence="7">
    <location>
        <begin position="130"/>
        <end position="152"/>
    </location>
</feature>
<reference evidence="8 9" key="1">
    <citation type="submission" date="2022-11" db="EMBL/GenBank/DDBJ databases">
        <title>Minimal conservation of predation-associated metabolite biosynthetic gene clusters underscores biosynthetic potential of Myxococcota including descriptions for ten novel species: Archangium lansinium sp. nov., Myxococcus landrumus sp. nov., Nannocystis bai.</title>
        <authorList>
            <person name="Ahearne A."/>
            <person name="Stevens C."/>
            <person name="Phillips K."/>
        </authorList>
    </citation>
    <scope>NUCLEOTIDE SEQUENCE [LARGE SCALE GENOMIC DNA]</scope>
    <source>
        <strain evidence="8 9">MIWBW</strain>
    </source>
</reference>
<feature type="transmembrane region" description="Helical" evidence="7">
    <location>
        <begin position="102"/>
        <end position="124"/>
    </location>
</feature>
<feature type="transmembrane region" description="Helical" evidence="7">
    <location>
        <begin position="31"/>
        <end position="53"/>
    </location>
</feature>
<dbReference type="InterPro" id="IPR052518">
    <property type="entry name" value="CHR_Transporter"/>
</dbReference>
<comment type="caution">
    <text evidence="8">The sequence shown here is derived from an EMBL/GenBank/DDBJ whole genome shotgun (WGS) entry which is preliminary data.</text>
</comment>
<dbReference type="RefSeq" id="WP_267535539.1">
    <property type="nucleotide sequence ID" value="NZ_JAPNKA010000001.1"/>
</dbReference>
<evidence type="ECO:0000256" key="1">
    <source>
        <dbReference type="ARBA" id="ARBA00004651"/>
    </source>
</evidence>